<comment type="similarity">
    <text evidence="1">Belongs to the GST superfamily.</text>
</comment>
<dbReference type="CDD" id="cd03044">
    <property type="entry name" value="GST_N_EF1Bgamma"/>
    <property type="match status" value="1"/>
</dbReference>
<evidence type="ECO:0000313" key="3">
    <source>
        <dbReference type="EMBL" id="CRK17003.1"/>
    </source>
</evidence>
<evidence type="ECO:0000313" key="4">
    <source>
        <dbReference type="Proteomes" id="UP000045706"/>
    </source>
</evidence>
<feature type="non-terminal residue" evidence="3">
    <location>
        <position position="1"/>
    </location>
</feature>
<organism evidence="3 4">
    <name type="scientific">Verticillium longisporum</name>
    <name type="common">Verticillium dahliae var. longisporum</name>
    <dbReference type="NCBI Taxonomy" id="100787"/>
    <lineage>
        <taxon>Eukaryota</taxon>
        <taxon>Fungi</taxon>
        <taxon>Dikarya</taxon>
        <taxon>Ascomycota</taxon>
        <taxon>Pezizomycotina</taxon>
        <taxon>Sordariomycetes</taxon>
        <taxon>Hypocreomycetidae</taxon>
        <taxon>Glomerellales</taxon>
        <taxon>Plectosphaerellaceae</taxon>
        <taxon>Verticillium</taxon>
    </lineage>
</organism>
<gene>
    <name evidence="3" type="ORF">BN1723_011189</name>
</gene>
<dbReference type="PROSITE" id="PS50404">
    <property type="entry name" value="GST_NTER"/>
    <property type="match status" value="1"/>
</dbReference>
<proteinExistence type="inferred from homology"/>
<evidence type="ECO:0000259" key="2">
    <source>
        <dbReference type="PROSITE" id="PS50404"/>
    </source>
</evidence>
<dbReference type="Gene3D" id="3.40.30.10">
    <property type="entry name" value="Glutaredoxin"/>
    <property type="match status" value="1"/>
</dbReference>
<dbReference type="Pfam" id="PF02798">
    <property type="entry name" value="GST_N"/>
    <property type="match status" value="1"/>
</dbReference>
<accession>A0A0G4L4X6</accession>
<dbReference type="PANTHER" id="PTHR43986:SF1">
    <property type="entry name" value="ELONGATION FACTOR 1-GAMMA"/>
    <property type="match status" value="1"/>
</dbReference>
<name>A0A0G4L4X6_VERLO</name>
<dbReference type="FunFam" id="3.40.30.10:FF:000142">
    <property type="entry name" value="Elongation factor 1 gamma"/>
    <property type="match status" value="1"/>
</dbReference>
<evidence type="ECO:0000256" key="1">
    <source>
        <dbReference type="ARBA" id="ARBA00007409"/>
    </source>
</evidence>
<dbReference type="GO" id="GO:0005634">
    <property type="term" value="C:nucleus"/>
    <property type="evidence" value="ECO:0007669"/>
    <property type="project" value="TreeGrafter"/>
</dbReference>
<dbReference type="EMBL" id="CVQI01007557">
    <property type="protein sequence ID" value="CRK17003.1"/>
    <property type="molecule type" value="Genomic_DNA"/>
</dbReference>
<dbReference type="SUPFAM" id="SSF52833">
    <property type="entry name" value="Thioredoxin-like"/>
    <property type="match status" value="1"/>
</dbReference>
<dbReference type="PANTHER" id="PTHR43986">
    <property type="entry name" value="ELONGATION FACTOR 1-GAMMA"/>
    <property type="match status" value="1"/>
</dbReference>
<feature type="domain" description="GST N-terminal" evidence="2">
    <location>
        <begin position="1"/>
        <end position="72"/>
    </location>
</feature>
<dbReference type="Proteomes" id="UP000045706">
    <property type="component" value="Unassembled WGS sequence"/>
</dbReference>
<reference evidence="4" key="1">
    <citation type="submission" date="2015-05" db="EMBL/GenBank/DDBJ databases">
        <authorList>
            <person name="Fogelqvist Johan"/>
        </authorList>
    </citation>
    <scope>NUCLEOTIDE SEQUENCE [LARGE SCALE GENOMIC DNA]</scope>
</reference>
<dbReference type="InterPro" id="IPR050802">
    <property type="entry name" value="EF-GSTs"/>
</dbReference>
<protein>
    <recommendedName>
        <fullName evidence="2">GST N-terminal domain-containing protein</fullName>
    </recommendedName>
</protein>
<dbReference type="InterPro" id="IPR036249">
    <property type="entry name" value="Thioredoxin-like_sf"/>
</dbReference>
<sequence length="83" mass="8750">QGNPRTTAILVVAKANGVELDLVESDGSKPTEEHLTANPLGKIPAFLGEDGYALSEAIAVAIYISATLRSFFALLSPLCEMMT</sequence>
<dbReference type="InterPro" id="IPR004045">
    <property type="entry name" value="Glutathione_S-Trfase_N"/>
</dbReference>
<dbReference type="GO" id="GO:0005737">
    <property type="term" value="C:cytoplasm"/>
    <property type="evidence" value="ECO:0007669"/>
    <property type="project" value="TreeGrafter"/>
</dbReference>
<dbReference type="AlphaFoldDB" id="A0A0G4L4X6"/>